<evidence type="ECO:0000256" key="1">
    <source>
        <dbReference type="SAM" id="Phobius"/>
    </source>
</evidence>
<comment type="caution">
    <text evidence="3">The sequence shown here is derived from an EMBL/GenBank/DDBJ whole genome shotgun (WGS) entry which is preliminary data.</text>
</comment>
<dbReference type="InterPro" id="IPR008984">
    <property type="entry name" value="SMAD_FHA_dom_sf"/>
</dbReference>
<dbReference type="InterPro" id="IPR050923">
    <property type="entry name" value="Cell_Proc_Reg/RNA_Proc"/>
</dbReference>
<feature type="transmembrane region" description="Helical" evidence="1">
    <location>
        <begin position="6"/>
        <end position="31"/>
    </location>
</feature>
<dbReference type="RefSeq" id="WP_048571467.1">
    <property type="nucleotide sequence ID" value="NZ_LFVU01000028.1"/>
</dbReference>
<evidence type="ECO:0000313" key="4">
    <source>
        <dbReference type="Proteomes" id="UP000036756"/>
    </source>
</evidence>
<dbReference type="Pfam" id="PF00498">
    <property type="entry name" value="FHA"/>
    <property type="match status" value="1"/>
</dbReference>
<dbReference type="InterPro" id="IPR000253">
    <property type="entry name" value="FHA_dom"/>
</dbReference>
<dbReference type="SMART" id="SM00240">
    <property type="entry name" value="FHA"/>
    <property type="match status" value="1"/>
</dbReference>
<dbReference type="EMBL" id="LFVU01000028">
    <property type="protein sequence ID" value="KMT21081.1"/>
    <property type="molecule type" value="Genomic_DNA"/>
</dbReference>
<dbReference type="Gene3D" id="2.60.200.20">
    <property type="match status" value="1"/>
</dbReference>
<keyword evidence="4" id="KW-1185">Reference proteome</keyword>
<dbReference type="PROSITE" id="PS50006">
    <property type="entry name" value="FHA_DOMAIN"/>
    <property type="match status" value="1"/>
</dbReference>
<feature type="domain" description="FHA" evidence="2">
    <location>
        <begin position="71"/>
        <end position="120"/>
    </location>
</feature>
<dbReference type="Proteomes" id="UP000036756">
    <property type="component" value="Unassembled WGS sequence"/>
</dbReference>
<gene>
    <name evidence="3" type="ORF">CLCY_1c03150</name>
</gene>
<dbReference type="STRING" id="1121307.CLCY_1c03150"/>
<dbReference type="CDD" id="cd00060">
    <property type="entry name" value="FHA"/>
    <property type="match status" value="1"/>
</dbReference>
<keyword evidence="1" id="KW-0812">Transmembrane</keyword>
<organism evidence="3 4">
    <name type="scientific">Clostridium cylindrosporum DSM 605</name>
    <dbReference type="NCBI Taxonomy" id="1121307"/>
    <lineage>
        <taxon>Bacteria</taxon>
        <taxon>Bacillati</taxon>
        <taxon>Bacillota</taxon>
        <taxon>Clostridia</taxon>
        <taxon>Eubacteriales</taxon>
        <taxon>Clostridiaceae</taxon>
        <taxon>Clostridium</taxon>
    </lineage>
</organism>
<dbReference type="PATRIC" id="fig|1121307.3.peg.680"/>
<accession>A0A0J8FZV1</accession>
<reference evidence="3 4" key="1">
    <citation type="submission" date="2015-06" db="EMBL/GenBank/DDBJ databases">
        <title>Draft genome sequence of the purine-degrading Clostridium cylindrosporum HC-1 (DSM 605).</title>
        <authorList>
            <person name="Poehlein A."/>
            <person name="Schiel-Bengelsdorf B."/>
            <person name="Bengelsdorf F."/>
            <person name="Daniel R."/>
            <person name="Duerre P."/>
        </authorList>
    </citation>
    <scope>NUCLEOTIDE SEQUENCE [LARGE SCALE GENOMIC DNA]</scope>
    <source>
        <strain evidence="3 4">DSM 605</strain>
    </source>
</reference>
<protein>
    <submittedName>
        <fullName evidence="3">FHA-domain containing secreted protein</fullName>
    </submittedName>
</protein>
<proteinExistence type="predicted"/>
<keyword evidence="1" id="KW-0472">Membrane</keyword>
<dbReference type="AlphaFoldDB" id="A0A0J8FZV1"/>
<keyword evidence="1" id="KW-1133">Transmembrane helix</keyword>
<dbReference type="SUPFAM" id="SSF49879">
    <property type="entry name" value="SMAD/FHA domain"/>
    <property type="match status" value="1"/>
</dbReference>
<sequence>MEQFSLILRFVVLGLIYIVLFKIIKVMYIDVKGTKPKRKKKPKLNYALEVEDSPENIGINKGSVFPIHSAITIGRKDTNTISIDDPFVSGYHAKIILKDGKVYLKDLESTNGTRRNGDPVKGFQEVYIGDFIEIGRVIFKVIG</sequence>
<dbReference type="PANTHER" id="PTHR23308">
    <property type="entry name" value="NUCLEAR INHIBITOR OF PROTEIN PHOSPHATASE-1"/>
    <property type="match status" value="1"/>
</dbReference>
<name>A0A0J8FZV1_CLOCY</name>
<evidence type="ECO:0000259" key="2">
    <source>
        <dbReference type="PROSITE" id="PS50006"/>
    </source>
</evidence>
<evidence type="ECO:0000313" key="3">
    <source>
        <dbReference type="EMBL" id="KMT21081.1"/>
    </source>
</evidence>